<evidence type="ECO:0008006" key="3">
    <source>
        <dbReference type="Google" id="ProtNLM"/>
    </source>
</evidence>
<dbReference type="RefSeq" id="WP_093145541.1">
    <property type="nucleotide sequence ID" value="NZ_BMWO01000039.1"/>
</dbReference>
<name>A0A1G7JUR7_9FLAO</name>
<dbReference type="STRING" id="227084.SAMN05421855_1291"/>
<evidence type="ECO:0000313" key="2">
    <source>
        <dbReference type="Proteomes" id="UP000199321"/>
    </source>
</evidence>
<reference evidence="1 2" key="1">
    <citation type="submission" date="2016-10" db="EMBL/GenBank/DDBJ databases">
        <authorList>
            <person name="de Groot N.N."/>
        </authorList>
    </citation>
    <scope>NUCLEOTIDE SEQUENCE [LARGE SCALE GENOMIC DNA]</scope>
    <source>
        <strain evidence="1 2">DSM 16195</strain>
    </source>
</reference>
<dbReference type="EMBL" id="FNBA01000029">
    <property type="protein sequence ID" value="SDF28189.1"/>
    <property type="molecule type" value="Genomic_DNA"/>
</dbReference>
<organism evidence="1 2">
    <name type="scientific">Ulvibacter litoralis</name>
    <dbReference type="NCBI Taxonomy" id="227084"/>
    <lineage>
        <taxon>Bacteria</taxon>
        <taxon>Pseudomonadati</taxon>
        <taxon>Bacteroidota</taxon>
        <taxon>Flavobacteriia</taxon>
        <taxon>Flavobacteriales</taxon>
        <taxon>Flavobacteriaceae</taxon>
        <taxon>Ulvibacter</taxon>
    </lineage>
</organism>
<gene>
    <name evidence="1" type="ORF">SAMN05421855_1291</name>
</gene>
<proteinExistence type="predicted"/>
<sequence length="153" mass="17784">MNKILILDIDGVLITNPSWKADRIHSDGYSEFNESCVENLNRLLTLAEFDIWLSSTRRTVKTLTEFNLIFKNRGIKKQIFGFLPEYTNCRNRKEEVLKFITEFKVSDFLIIDDDKSLNGLESGIKERLILTELTKGFNSEKLKEATERIKNCS</sequence>
<accession>A0A1G7JUR7</accession>
<protein>
    <recommendedName>
        <fullName evidence="3">NLI interacting factor-like phosphatase</fullName>
    </recommendedName>
</protein>
<dbReference type="Proteomes" id="UP000199321">
    <property type="component" value="Unassembled WGS sequence"/>
</dbReference>
<dbReference type="OrthoDB" id="764324at2"/>
<keyword evidence="2" id="KW-1185">Reference proteome</keyword>
<evidence type="ECO:0000313" key="1">
    <source>
        <dbReference type="EMBL" id="SDF28189.1"/>
    </source>
</evidence>
<dbReference type="AlphaFoldDB" id="A0A1G7JUR7"/>
<dbReference type="Pfam" id="PF18143">
    <property type="entry name" value="HAD_SAK_2"/>
    <property type="match status" value="1"/>
</dbReference>